<dbReference type="InterPro" id="IPR036249">
    <property type="entry name" value="Thioredoxin-like_sf"/>
</dbReference>
<gene>
    <name evidence="6" type="ORF">TRFO_27542</name>
</gene>
<dbReference type="CDD" id="cd02961">
    <property type="entry name" value="PDI_a_family"/>
    <property type="match status" value="1"/>
</dbReference>
<proteinExistence type="inferred from homology"/>
<evidence type="ECO:0000256" key="4">
    <source>
        <dbReference type="SAM" id="Phobius"/>
    </source>
</evidence>
<dbReference type="GeneID" id="94840322"/>
<keyword evidence="2" id="KW-0732">Signal</keyword>
<keyword evidence="7" id="KW-1185">Reference proteome</keyword>
<dbReference type="GO" id="GO:0005783">
    <property type="term" value="C:endoplasmic reticulum"/>
    <property type="evidence" value="ECO:0007669"/>
    <property type="project" value="TreeGrafter"/>
</dbReference>
<dbReference type="InterPro" id="IPR013766">
    <property type="entry name" value="Thioredoxin_domain"/>
</dbReference>
<comment type="caution">
    <text evidence="6">The sequence shown here is derived from an EMBL/GenBank/DDBJ whole genome shotgun (WGS) entry which is preliminary data.</text>
</comment>
<evidence type="ECO:0000259" key="5">
    <source>
        <dbReference type="PROSITE" id="PS51352"/>
    </source>
</evidence>
<dbReference type="Gene3D" id="3.40.30.10">
    <property type="entry name" value="Glutaredoxin"/>
    <property type="match status" value="1"/>
</dbReference>
<dbReference type="Proteomes" id="UP000179807">
    <property type="component" value="Unassembled WGS sequence"/>
</dbReference>
<dbReference type="RefSeq" id="XP_068358005.1">
    <property type="nucleotide sequence ID" value="XM_068505618.1"/>
</dbReference>
<feature type="domain" description="Thioredoxin" evidence="5">
    <location>
        <begin position="10"/>
        <end position="121"/>
    </location>
</feature>
<dbReference type="EMBL" id="MLAK01000778">
    <property type="protein sequence ID" value="OHT04869.1"/>
    <property type="molecule type" value="Genomic_DNA"/>
</dbReference>
<dbReference type="SUPFAM" id="SSF52833">
    <property type="entry name" value="Thioredoxin-like"/>
    <property type="match status" value="1"/>
</dbReference>
<dbReference type="OrthoDB" id="72053at2759"/>
<name>A0A1J4K5X4_9EUKA</name>
<evidence type="ECO:0000256" key="1">
    <source>
        <dbReference type="ARBA" id="ARBA00006347"/>
    </source>
</evidence>
<reference evidence="6" key="1">
    <citation type="submission" date="2016-10" db="EMBL/GenBank/DDBJ databases">
        <authorList>
            <person name="Benchimol M."/>
            <person name="Almeida L.G."/>
            <person name="Vasconcelos A.T."/>
            <person name="Perreira-Neves A."/>
            <person name="Rosa I.A."/>
            <person name="Tasca T."/>
            <person name="Bogo M.R."/>
            <person name="de Souza W."/>
        </authorList>
    </citation>
    <scope>NUCLEOTIDE SEQUENCE [LARGE SCALE GENOMIC DNA]</scope>
    <source>
        <strain evidence="6">K</strain>
    </source>
</reference>
<dbReference type="InterPro" id="IPR051063">
    <property type="entry name" value="PDI"/>
</dbReference>
<sequence>MISIFIAFCSAYFETLTNDNYTSLMSENQEYPVLALLQSRWCSHCMELKPTWRRLQQHYENDTRFYFVDISCDSERELCLNFSDSGTPRIFWVKSGIESAERFINSYRYDEFVSFIEKRLSPPVMDIFNHSQYLEILKNNEEQSLFFLQVNSQENGQDNTIGNDQENVYLKNLKKIVKDFQDAPCRFFNMRYKEFDYEGPAVFRYECPWTNTTDRVRSILSETRMRLFVEVYSYPPVYAATSFFIKSQSRSRRPFMLYYDNSPKTFYGKLINLSNFFPPWFKTGTIDCSDNVQMCRLFGFRMNVGNELVIVLTYKNIYYRFTGEMTSERVYKWVNNVLDGRETAMGPGAGFKGFFFNMKMKMKEPGFWKSFFLKSTLGTIVVIFLFFFIRKCIQLGTPPDYDEIEKEQAKKNEENEKVENGVELENSDDEYLQRILNDYKEEGMPPPPNRVRKGFSNDVSHEKID</sequence>
<dbReference type="Pfam" id="PF00085">
    <property type="entry name" value="Thioredoxin"/>
    <property type="match status" value="1"/>
</dbReference>
<keyword evidence="4" id="KW-1133">Transmembrane helix</keyword>
<dbReference type="PROSITE" id="PS51352">
    <property type="entry name" value="THIOREDOXIN_2"/>
    <property type="match status" value="1"/>
</dbReference>
<evidence type="ECO:0000256" key="2">
    <source>
        <dbReference type="ARBA" id="ARBA00022729"/>
    </source>
</evidence>
<dbReference type="VEuPathDB" id="TrichDB:TRFO_27542"/>
<dbReference type="GO" id="GO:0006457">
    <property type="term" value="P:protein folding"/>
    <property type="evidence" value="ECO:0007669"/>
    <property type="project" value="TreeGrafter"/>
</dbReference>
<evidence type="ECO:0000313" key="6">
    <source>
        <dbReference type="EMBL" id="OHT04869.1"/>
    </source>
</evidence>
<dbReference type="PANTHER" id="PTHR45672:SF3">
    <property type="entry name" value="THIOREDOXIN DOMAIN-CONTAINING PROTEIN 5"/>
    <property type="match status" value="1"/>
</dbReference>
<dbReference type="AlphaFoldDB" id="A0A1J4K5X4"/>
<evidence type="ECO:0000256" key="3">
    <source>
        <dbReference type="SAM" id="MobiDB-lite"/>
    </source>
</evidence>
<feature type="transmembrane region" description="Helical" evidence="4">
    <location>
        <begin position="367"/>
        <end position="389"/>
    </location>
</feature>
<protein>
    <submittedName>
        <fullName evidence="6">Thioredoxin family protein</fullName>
    </submittedName>
</protein>
<keyword evidence="4" id="KW-0812">Transmembrane</keyword>
<comment type="similarity">
    <text evidence="1">Belongs to the protein disulfide isomerase family.</text>
</comment>
<feature type="compositionally biased region" description="Basic and acidic residues" evidence="3">
    <location>
        <begin position="407"/>
        <end position="420"/>
    </location>
</feature>
<keyword evidence="4" id="KW-0472">Membrane</keyword>
<evidence type="ECO:0000313" key="7">
    <source>
        <dbReference type="Proteomes" id="UP000179807"/>
    </source>
</evidence>
<feature type="region of interest" description="Disordered" evidence="3">
    <location>
        <begin position="407"/>
        <end position="465"/>
    </location>
</feature>
<dbReference type="GO" id="GO:0003756">
    <property type="term" value="F:protein disulfide isomerase activity"/>
    <property type="evidence" value="ECO:0007669"/>
    <property type="project" value="TreeGrafter"/>
</dbReference>
<accession>A0A1J4K5X4</accession>
<dbReference type="PANTHER" id="PTHR45672">
    <property type="entry name" value="PROTEIN DISULFIDE-ISOMERASE C17H9.14C-RELATED"/>
    <property type="match status" value="1"/>
</dbReference>
<organism evidence="6 7">
    <name type="scientific">Tritrichomonas foetus</name>
    <dbReference type="NCBI Taxonomy" id="1144522"/>
    <lineage>
        <taxon>Eukaryota</taxon>
        <taxon>Metamonada</taxon>
        <taxon>Parabasalia</taxon>
        <taxon>Tritrichomonadida</taxon>
        <taxon>Tritrichomonadidae</taxon>
        <taxon>Tritrichomonas</taxon>
    </lineage>
</organism>